<protein>
    <submittedName>
        <fullName evidence="1">Uncharacterized protein</fullName>
    </submittedName>
</protein>
<accession>A0ABN3Z6S1</accession>
<evidence type="ECO:0000313" key="1">
    <source>
        <dbReference type="EMBL" id="ADP31695.1"/>
    </source>
</evidence>
<name>A0ABN3Z6S1_BACA1</name>
<reference evidence="1 2" key="1">
    <citation type="journal article" date="2011" name="Front. Microbiol.">
        <title>Genomic signatures of strain selection and enhancement in Bacillus atrophaeus var. globigii, a historical biowarfare simulant.</title>
        <authorList>
            <person name="Gibbons H.S."/>
            <person name="Broomall S.M."/>
            <person name="McNew L.A."/>
            <person name="Daligault H."/>
            <person name="Chapman C."/>
            <person name="Bruce D."/>
            <person name="Karavis M."/>
            <person name="Krepps M."/>
            <person name="McGregor P.A."/>
            <person name="Hong C."/>
            <person name="Park K.H."/>
            <person name="Akmal A."/>
            <person name="Feldman A."/>
            <person name="Lin J.S."/>
            <person name="Chang W.E."/>
            <person name="Higgs B.W."/>
            <person name="Demirev P."/>
            <person name="Lindquist J."/>
            <person name="Liem A."/>
            <person name="Fochler E."/>
            <person name="Read T.D."/>
            <person name="Tapia R."/>
            <person name="Johnson S."/>
            <person name="Bishop-Lilly K.A."/>
            <person name="Detter C."/>
            <person name="Han C."/>
            <person name="Sozhamannan S."/>
            <person name="Rosenzweig C.N."/>
            <person name="Skowronski E.W."/>
        </authorList>
    </citation>
    <scope>NUCLEOTIDE SEQUENCE [LARGE SCALE GENOMIC DNA]</scope>
    <source>
        <strain evidence="1 2">1942</strain>
    </source>
</reference>
<dbReference type="Proteomes" id="UP000006867">
    <property type="component" value="Chromosome"/>
</dbReference>
<gene>
    <name evidence="1" type="ordered locus">BATR1942_03705</name>
</gene>
<sequence length="65" mass="7530">MENRVLVSDSSKADKMAVSVSGADNNKAVFHRQNRFVQNLHNKDNSRGKPPWFFLFCLLYSLFPR</sequence>
<proteinExistence type="predicted"/>
<dbReference type="EMBL" id="CP002207">
    <property type="protein sequence ID" value="ADP31695.1"/>
    <property type="molecule type" value="Genomic_DNA"/>
</dbReference>
<evidence type="ECO:0000313" key="2">
    <source>
        <dbReference type="Proteomes" id="UP000006867"/>
    </source>
</evidence>
<keyword evidence="2" id="KW-1185">Reference proteome</keyword>
<organism evidence="1 2">
    <name type="scientific">Bacillus atrophaeus (strain 1942)</name>
    <dbReference type="NCBI Taxonomy" id="720555"/>
    <lineage>
        <taxon>Bacteria</taxon>
        <taxon>Bacillati</taxon>
        <taxon>Bacillota</taxon>
        <taxon>Bacilli</taxon>
        <taxon>Bacillales</taxon>
        <taxon>Bacillaceae</taxon>
        <taxon>Bacillus</taxon>
    </lineage>
</organism>